<keyword evidence="3" id="KW-0677">Repeat</keyword>
<dbReference type="SMART" id="SM00326">
    <property type="entry name" value="SH3"/>
    <property type="match status" value="1"/>
</dbReference>
<evidence type="ECO:0000259" key="7">
    <source>
        <dbReference type="PROSITE" id="PS50052"/>
    </source>
</evidence>
<dbReference type="InterPro" id="IPR027417">
    <property type="entry name" value="P-loop_NTPase"/>
</dbReference>
<dbReference type="SUPFAM" id="SSF50044">
    <property type="entry name" value="SH3-domain"/>
    <property type="match status" value="1"/>
</dbReference>
<dbReference type="SUPFAM" id="SSF52540">
    <property type="entry name" value="P-loop containing nucleoside triphosphate hydrolases"/>
    <property type="match status" value="1"/>
</dbReference>
<dbReference type="SMART" id="SM00228">
    <property type="entry name" value="PDZ"/>
    <property type="match status" value="2"/>
</dbReference>
<evidence type="ECO:0000256" key="2">
    <source>
        <dbReference type="ARBA" id="ARBA00022443"/>
    </source>
</evidence>
<dbReference type="InterPro" id="IPR001478">
    <property type="entry name" value="PDZ"/>
</dbReference>
<organism evidence="9 10">
    <name type="scientific">Parnassius mnemosyne</name>
    <name type="common">clouded apollo</name>
    <dbReference type="NCBI Taxonomy" id="213953"/>
    <lineage>
        <taxon>Eukaryota</taxon>
        <taxon>Metazoa</taxon>
        <taxon>Ecdysozoa</taxon>
        <taxon>Arthropoda</taxon>
        <taxon>Hexapoda</taxon>
        <taxon>Insecta</taxon>
        <taxon>Pterygota</taxon>
        <taxon>Neoptera</taxon>
        <taxon>Endopterygota</taxon>
        <taxon>Lepidoptera</taxon>
        <taxon>Glossata</taxon>
        <taxon>Ditrysia</taxon>
        <taxon>Papilionoidea</taxon>
        <taxon>Papilionidae</taxon>
        <taxon>Parnassiinae</taxon>
        <taxon>Parnassini</taxon>
        <taxon>Parnassius</taxon>
        <taxon>Driopa</taxon>
    </lineage>
</organism>
<dbReference type="EMBL" id="CAVLGL010000046">
    <property type="protein sequence ID" value="CAK1583061.1"/>
    <property type="molecule type" value="Genomic_DNA"/>
</dbReference>
<comment type="caution">
    <text evidence="9">The sequence shown here is derived from an EMBL/GenBank/DDBJ whole genome shotgun (WGS) entry which is preliminary data.</text>
</comment>
<dbReference type="Gene3D" id="3.40.50.300">
    <property type="entry name" value="P-loop containing nucleotide triphosphate hydrolases"/>
    <property type="match status" value="1"/>
</dbReference>
<evidence type="ECO:0000259" key="6">
    <source>
        <dbReference type="PROSITE" id="PS50002"/>
    </source>
</evidence>
<dbReference type="PANTHER" id="PTHR23122">
    <property type="entry name" value="MEMBRANE-ASSOCIATED GUANYLATE KINASE MAGUK"/>
    <property type="match status" value="1"/>
</dbReference>
<dbReference type="Pfam" id="PF07653">
    <property type="entry name" value="SH3_2"/>
    <property type="match status" value="1"/>
</dbReference>
<gene>
    <name evidence="9" type="ORF">PARMNEM_LOCUS4509</name>
</gene>
<dbReference type="GO" id="GO:0005886">
    <property type="term" value="C:plasma membrane"/>
    <property type="evidence" value="ECO:0007669"/>
    <property type="project" value="UniProtKB-ARBA"/>
</dbReference>
<dbReference type="AlphaFoldDB" id="A0AAV1KJ70"/>
<evidence type="ECO:0000256" key="3">
    <source>
        <dbReference type="ARBA" id="ARBA00022737"/>
    </source>
</evidence>
<dbReference type="SMART" id="SM00072">
    <property type="entry name" value="GuKc"/>
    <property type="match status" value="1"/>
</dbReference>
<feature type="region of interest" description="Disordered" evidence="5">
    <location>
        <begin position="295"/>
        <end position="331"/>
    </location>
</feature>
<evidence type="ECO:0000256" key="4">
    <source>
        <dbReference type="PROSITE-ProRule" id="PRU00192"/>
    </source>
</evidence>
<dbReference type="Gene3D" id="2.30.42.10">
    <property type="match status" value="1"/>
</dbReference>
<evidence type="ECO:0000256" key="1">
    <source>
        <dbReference type="ARBA" id="ARBA00007014"/>
    </source>
</evidence>
<feature type="domain" description="PDZ" evidence="8">
    <location>
        <begin position="824"/>
        <end position="903"/>
    </location>
</feature>
<dbReference type="FunFam" id="3.30.63.10:FF:000002">
    <property type="entry name" value="Guanylate kinase 1"/>
    <property type="match status" value="1"/>
</dbReference>
<dbReference type="CDD" id="cd06798">
    <property type="entry name" value="PDZ_MPP5-like"/>
    <property type="match status" value="1"/>
</dbReference>
<dbReference type="FunFam" id="3.40.50.300:FF:000469">
    <property type="entry name" value="MAGUK p55 subfamily member 5"/>
    <property type="match status" value="1"/>
</dbReference>
<dbReference type="InterPro" id="IPR035601">
    <property type="entry name" value="MPP5_SH3"/>
</dbReference>
<feature type="region of interest" description="Disordered" evidence="5">
    <location>
        <begin position="797"/>
        <end position="817"/>
    </location>
</feature>
<dbReference type="InterPro" id="IPR008145">
    <property type="entry name" value="GK/Ca_channel_bsu"/>
</dbReference>
<proteinExistence type="inferred from homology"/>
<dbReference type="InterPro" id="IPR036028">
    <property type="entry name" value="SH3-like_dom_sf"/>
</dbReference>
<feature type="domain" description="Guanylate kinase-like" evidence="7">
    <location>
        <begin position="1060"/>
        <end position="1240"/>
    </location>
</feature>
<comment type="similarity">
    <text evidence="1">Belongs to the MAGUK family.</text>
</comment>
<evidence type="ECO:0000313" key="10">
    <source>
        <dbReference type="Proteomes" id="UP001314205"/>
    </source>
</evidence>
<sequence length="1257" mass="138442">MNSFNAPTTQINAIDKMTTVKCKSVDLEGYVIIVVQTKDNKIKLYGSPSAGNWDNLELADEIMDVNETRLEDMTRTEVLSHIHECISSCVIKLRVKRRSETKLLSDIGHNIVQDAFLIAVEEQARQRLQRLSALKRITPVDMSKLSLELNRKKRTLPENRQELNGYIANSAVYVTSINENGAIESKPTISSPKSQPKSLQAKPAPVIANGVAENKKEVEVKEEKDEPEKHVKDSSEKLKIKVECEVKIESEVASAKDVVKSDALSVAREHLSNGRCEKLLGEQPDHRIRATAIIENNKLGPGENRPRRRSGSSIVVLGAEDEKRPPPDDETEMLTMLSLSSDTGPHREMPVDVPENFIARNKTPPRYPPPRPPQVRLRTRDDEPLLSSGGSGTSFGSKQSTVLQSTIDISGPSSDGSGSFKNNSTIELLSLPQSSDGSGVSFGSKKSKGSLETAKCDLVSERSESVASNTTHNLSDHKIQLLIPNGQDSLLDCREGVTYSARTDSVLIREAVYASYKLPPGFDTTPVLLGREVAVDVPENFVQIVKTTPKYPGTVDRKSVFQQVNGNAKAAAPAVPPREVPRDAPPRPPALDVTRDQIESIRKYQEQLRQRKEAEERIAAQNEFLRTSLRGSHKLQALESTPPSSATAFVNDAYEEDISEEASPLYTIVDYEDVVAALARLQSALTSGGAGGAARAVAAAAALLAGTSGPLRATLRTRAAVLRVRPLPPPVSRAADRLRDCIDTLGPLASSGSESSALAAELLSLLGGLELESLIQAHDQAAALLDPACFSRGKRYKTGNANHKGENDKAVSTSPDSGSEQIKIIKIEKTNEPLGATVRNEGEAVIIGRIVRGGAAEKSGLLHEGDELLEVNGVSMRGKSVHEVCQVLGALAGTLTVVLAAPRAPARPPHPPPHRVLHVRAHFDYDPEDDVYIPCRELGISFQKGDVLHVISRDDPNWWQAFREGEEDQTLAGLIPSQAFQHQRESMKLTLAGEVAARDKPRKGGTLLCAKKPPRKKKGKKATSEAGYPLYSTSGADDYEQEEILTYEEVALYYPRASHKRPIVLIGPPNIGRHELRQRLMEDSSRFAAAVPHTSRPRKDHEVPGQDYHFISRTQFEADILNRKFVEHGEYEKAYYGTSLEAIREVVNSGKICVLNLHPQSLRILRNSDLKPYTVFVAPPSLEKLRQKKIRNGEAFKEEELKEIIATARDMELRWGHLFDMIIINNDTQRAYQQLLNEINSLEREPQWVPAHWLKQT</sequence>
<feature type="compositionally biased region" description="Basic residues" evidence="5">
    <location>
        <begin position="1012"/>
        <end position="1021"/>
    </location>
</feature>
<keyword evidence="10" id="KW-1185">Reference proteome</keyword>
<dbReference type="CDD" id="cd12036">
    <property type="entry name" value="SH3_MPP5"/>
    <property type="match status" value="1"/>
</dbReference>
<dbReference type="PROSITE" id="PS50106">
    <property type="entry name" value="PDZ"/>
    <property type="match status" value="1"/>
</dbReference>
<dbReference type="PROSITE" id="PS00856">
    <property type="entry name" value="GUANYLATE_KINASE_1"/>
    <property type="match status" value="1"/>
</dbReference>
<feature type="region of interest" description="Disordered" evidence="5">
    <location>
        <begin position="1004"/>
        <end position="1024"/>
    </location>
</feature>
<feature type="region of interest" description="Disordered" evidence="5">
    <location>
        <begin position="566"/>
        <end position="590"/>
    </location>
</feature>
<dbReference type="InterPro" id="IPR020590">
    <property type="entry name" value="Guanylate_kinase_CS"/>
</dbReference>
<protein>
    <recommendedName>
        <fullName evidence="11">MAGUK p55 subfamily member 5</fullName>
    </recommendedName>
</protein>
<dbReference type="SUPFAM" id="SSF50156">
    <property type="entry name" value="PDZ domain-like"/>
    <property type="match status" value="2"/>
</dbReference>
<dbReference type="Proteomes" id="UP001314205">
    <property type="component" value="Unassembled WGS sequence"/>
</dbReference>
<evidence type="ECO:0000259" key="8">
    <source>
        <dbReference type="PROSITE" id="PS50106"/>
    </source>
</evidence>
<evidence type="ECO:0000256" key="5">
    <source>
        <dbReference type="SAM" id="MobiDB-lite"/>
    </source>
</evidence>
<dbReference type="FunFam" id="2.30.42.10:FF:000088">
    <property type="entry name" value="MAGUK p55 subfamily member 5"/>
    <property type="match status" value="1"/>
</dbReference>
<dbReference type="CDD" id="cd00071">
    <property type="entry name" value="GMPK"/>
    <property type="match status" value="1"/>
</dbReference>
<dbReference type="PROSITE" id="PS50002">
    <property type="entry name" value="SH3"/>
    <property type="match status" value="1"/>
</dbReference>
<name>A0AAV1KJ70_9NEOP</name>
<feature type="domain" description="SH3" evidence="6">
    <location>
        <begin position="914"/>
        <end position="985"/>
    </location>
</feature>
<dbReference type="InterPro" id="IPR050716">
    <property type="entry name" value="MAGUK"/>
</dbReference>
<dbReference type="InterPro" id="IPR008144">
    <property type="entry name" value="Guanylate_kin-like_dom"/>
</dbReference>
<dbReference type="InterPro" id="IPR001452">
    <property type="entry name" value="SH3_domain"/>
</dbReference>
<reference evidence="9 10" key="1">
    <citation type="submission" date="2023-11" db="EMBL/GenBank/DDBJ databases">
        <authorList>
            <person name="Hedman E."/>
            <person name="Englund M."/>
            <person name="Stromberg M."/>
            <person name="Nyberg Akerstrom W."/>
            <person name="Nylinder S."/>
            <person name="Jareborg N."/>
            <person name="Kallberg Y."/>
            <person name="Kronander E."/>
        </authorList>
    </citation>
    <scope>NUCLEOTIDE SEQUENCE [LARGE SCALE GENOMIC DNA]</scope>
</reference>
<dbReference type="Gene3D" id="2.30.30.40">
    <property type="entry name" value="SH3 Domains"/>
    <property type="match status" value="1"/>
</dbReference>
<feature type="region of interest" description="Disordered" evidence="5">
    <location>
        <begin position="356"/>
        <end position="401"/>
    </location>
</feature>
<evidence type="ECO:0000313" key="9">
    <source>
        <dbReference type="EMBL" id="CAK1583061.1"/>
    </source>
</evidence>
<dbReference type="PROSITE" id="PS50052">
    <property type="entry name" value="GUANYLATE_KINASE_2"/>
    <property type="match status" value="1"/>
</dbReference>
<dbReference type="InterPro" id="IPR036034">
    <property type="entry name" value="PDZ_sf"/>
</dbReference>
<dbReference type="Pfam" id="PF00625">
    <property type="entry name" value="Guanylate_kin"/>
    <property type="match status" value="1"/>
</dbReference>
<evidence type="ECO:0008006" key="11">
    <source>
        <dbReference type="Google" id="ProtNLM"/>
    </source>
</evidence>
<dbReference type="Pfam" id="PF00595">
    <property type="entry name" value="PDZ"/>
    <property type="match status" value="1"/>
</dbReference>
<dbReference type="GO" id="GO:0005911">
    <property type="term" value="C:cell-cell junction"/>
    <property type="evidence" value="ECO:0007669"/>
    <property type="project" value="UniProtKB-ARBA"/>
</dbReference>
<accession>A0AAV1KJ70</accession>
<keyword evidence="2 4" id="KW-0728">SH3 domain</keyword>